<name>A0AAF0ETD7_9BASI</name>
<feature type="compositionally biased region" description="Polar residues" evidence="4">
    <location>
        <begin position="453"/>
        <end position="468"/>
    </location>
</feature>
<evidence type="ECO:0000256" key="1">
    <source>
        <dbReference type="ARBA" id="ARBA00023015"/>
    </source>
</evidence>
<proteinExistence type="predicted"/>
<dbReference type="SMART" id="SM00501">
    <property type="entry name" value="BRIGHT"/>
    <property type="match status" value="1"/>
</dbReference>
<dbReference type="GO" id="GO:0016514">
    <property type="term" value="C:SWI/SNF complex"/>
    <property type="evidence" value="ECO:0007669"/>
    <property type="project" value="TreeGrafter"/>
</dbReference>
<dbReference type="Proteomes" id="UP001213623">
    <property type="component" value="Chromosome 7"/>
</dbReference>
<dbReference type="Gene3D" id="1.10.150.60">
    <property type="entry name" value="ARID DNA-binding domain"/>
    <property type="match status" value="1"/>
</dbReference>
<accession>A0AAF0ETD7</accession>
<dbReference type="InterPro" id="IPR051232">
    <property type="entry name" value="ARID/SWI1_ChromRemod"/>
</dbReference>
<organism evidence="6 7">
    <name type="scientific">Malassezia nana</name>
    <dbReference type="NCBI Taxonomy" id="180528"/>
    <lineage>
        <taxon>Eukaryota</taxon>
        <taxon>Fungi</taxon>
        <taxon>Dikarya</taxon>
        <taxon>Basidiomycota</taxon>
        <taxon>Ustilaginomycotina</taxon>
        <taxon>Malasseziomycetes</taxon>
        <taxon>Malasseziales</taxon>
        <taxon>Malasseziaceae</taxon>
        <taxon>Malassezia</taxon>
    </lineage>
</organism>
<evidence type="ECO:0000313" key="7">
    <source>
        <dbReference type="Proteomes" id="UP001213623"/>
    </source>
</evidence>
<evidence type="ECO:0000256" key="2">
    <source>
        <dbReference type="ARBA" id="ARBA00023163"/>
    </source>
</evidence>
<reference evidence="6" key="1">
    <citation type="submission" date="2023-03" db="EMBL/GenBank/DDBJ databases">
        <title>Mating type loci evolution in Malassezia.</title>
        <authorList>
            <person name="Coelho M.A."/>
        </authorList>
    </citation>
    <scope>NUCLEOTIDE SEQUENCE</scope>
    <source>
        <strain evidence="6">CBS 9557</strain>
    </source>
</reference>
<feature type="compositionally biased region" description="Low complexity" evidence="4">
    <location>
        <begin position="479"/>
        <end position="491"/>
    </location>
</feature>
<dbReference type="SMART" id="SM01014">
    <property type="entry name" value="ARID"/>
    <property type="match status" value="1"/>
</dbReference>
<dbReference type="PROSITE" id="PS51011">
    <property type="entry name" value="ARID"/>
    <property type="match status" value="1"/>
</dbReference>
<protein>
    <recommendedName>
        <fullName evidence="5">ARID domain-containing protein</fullName>
    </recommendedName>
</protein>
<dbReference type="EMBL" id="CP119898">
    <property type="protein sequence ID" value="WFD28516.1"/>
    <property type="molecule type" value="Genomic_DNA"/>
</dbReference>
<evidence type="ECO:0000256" key="3">
    <source>
        <dbReference type="ARBA" id="ARBA00023242"/>
    </source>
</evidence>
<keyword evidence="2" id="KW-0804">Transcription</keyword>
<dbReference type="InterPro" id="IPR001606">
    <property type="entry name" value="ARID_dom"/>
</dbReference>
<keyword evidence="1" id="KW-0805">Transcription regulation</keyword>
<dbReference type="PANTHER" id="PTHR13964">
    <property type="entry name" value="RBP-RELATED"/>
    <property type="match status" value="1"/>
</dbReference>
<feature type="region of interest" description="Disordered" evidence="4">
    <location>
        <begin position="453"/>
        <end position="491"/>
    </location>
</feature>
<dbReference type="InterPro" id="IPR036431">
    <property type="entry name" value="ARID_dom_sf"/>
</dbReference>
<evidence type="ECO:0000313" key="6">
    <source>
        <dbReference type="EMBL" id="WFD28516.1"/>
    </source>
</evidence>
<evidence type="ECO:0000256" key="4">
    <source>
        <dbReference type="SAM" id="MobiDB-lite"/>
    </source>
</evidence>
<evidence type="ECO:0000259" key="5">
    <source>
        <dbReference type="PROSITE" id="PS51011"/>
    </source>
</evidence>
<dbReference type="SUPFAM" id="SSF46774">
    <property type="entry name" value="ARID-like"/>
    <property type="match status" value="1"/>
</dbReference>
<dbReference type="Pfam" id="PF01388">
    <property type="entry name" value="ARID"/>
    <property type="match status" value="1"/>
</dbReference>
<keyword evidence="7" id="KW-1185">Reference proteome</keyword>
<keyword evidence="3" id="KW-0539">Nucleus</keyword>
<gene>
    <name evidence="6" type="ORF">MNAN1_003528</name>
</gene>
<dbReference type="AlphaFoldDB" id="A0AAF0ETD7"/>
<dbReference type="PANTHER" id="PTHR13964:SF27">
    <property type="entry name" value="HAT-TRICK, ISOFORM D"/>
    <property type="match status" value="1"/>
</dbReference>
<feature type="domain" description="ARID" evidence="5">
    <location>
        <begin position="336"/>
        <end position="431"/>
    </location>
</feature>
<dbReference type="GO" id="GO:0000976">
    <property type="term" value="F:transcription cis-regulatory region binding"/>
    <property type="evidence" value="ECO:0007669"/>
    <property type="project" value="TreeGrafter"/>
</dbReference>
<sequence length="499" mass="54566">MSYPNPGAFPAAAQQQLAELAQQQQQIQAQQAFQIQQPGLTTLAKPQQDFLNGLTSQQVQSLLGQASANLSQPTVNVPNQFTSPSQIPQLNATPAMPTMQPMLNQNMNTILSDMINKAKAGLLTPLQLTQLRAILDQQKQTSSQPIQAQQALTSNATLPTTGTPQNVFSAMQQTNSAMQMNQPMVMPPNPTASTSHNPLGAAMDSSTMNQNNVAQGVQFIRKIQLRISEIEQKLTTPMSDTDRQSLQRAHQELTRLQATLMQKISQGIQTPASQTPNMLPSMCGQSLQNFSPSKFANAVPTKLGPNMPTNQPGSIPPGQRSMPILSVQQGQVPNVSITPEQFKRTLSELMRRHGKSLPAPIVDGREVDLYYLFTTVQSLGGSKSVTQKNMWSSVSISLGFISVSPTQQASIVLQIAQVFKTYLELFEDVWNRAMLHQLSMGRNNSQMVNASNRTESTAMKPMTQSQAPQPRPPNYGVMQTQQATQPQSQQSVGRINLLL</sequence>
<dbReference type="GO" id="GO:0006357">
    <property type="term" value="P:regulation of transcription by RNA polymerase II"/>
    <property type="evidence" value="ECO:0007669"/>
    <property type="project" value="TreeGrafter"/>
</dbReference>